<evidence type="ECO:0000313" key="6">
    <source>
        <dbReference type="EMBL" id="QGZ34488.1"/>
    </source>
</evidence>
<organism evidence="6 7">
    <name type="scientific">Stappia indica</name>
    <dbReference type="NCBI Taxonomy" id="538381"/>
    <lineage>
        <taxon>Bacteria</taxon>
        <taxon>Pseudomonadati</taxon>
        <taxon>Pseudomonadota</taxon>
        <taxon>Alphaproteobacteria</taxon>
        <taxon>Hyphomicrobiales</taxon>
        <taxon>Stappiaceae</taxon>
        <taxon>Stappia</taxon>
    </lineage>
</organism>
<proteinExistence type="inferred from homology"/>
<dbReference type="InterPro" id="IPR000847">
    <property type="entry name" value="LysR_HTH_N"/>
</dbReference>
<evidence type="ECO:0000256" key="3">
    <source>
        <dbReference type="ARBA" id="ARBA00023125"/>
    </source>
</evidence>
<name>A0A857C6G2_9HYPH</name>
<sequence>MSEPTPKHFRIVERILTRLKLKQLRLLVAVERHNSILHAARELNLSQPAATKLIKDLETDFGVMLFERTNRGVVPTIYGEALARHGKLIFAQISHAAQELDDLSEGSSGRIVVGTLLAASALLLPRTIARVLAEKPNLSIKIQEGTNEVLMPALRSGELDLVVGRLPTHRHRDELLQERLYEEKVIAVTRVGHPLQERKKVTFADMMEYGWILPPPETTLRRQIDMVFLDHGLSSPINAVESVSFLANRSLLVNSSMIGVLPSHVAEQDIAAGILARVPWDVPIPIGPVGVSYRKGRSLTPAASFFLEQLRQVAATF</sequence>
<dbReference type="Gene3D" id="3.40.190.290">
    <property type="match status" value="1"/>
</dbReference>
<feature type="domain" description="HTH lysR-type" evidence="5">
    <location>
        <begin position="19"/>
        <end position="76"/>
    </location>
</feature>
<comment type="similarity">
    <text evidence="1">Belongs to the LysR transcriptional regulatory family.</text>
</comment>
<evidence type="ECO:0000256" key="2">
    <source>
        <dbReference type="ARBA" id="ARBA00023015"/>
    </source>
</evidence>
<evidence type="ECO:0000256" key="1">
    <source>
        <dbReference type="ARBA" id="ARBA00009437"/>
    </source>
</evidence>
<keyword evidence="4" id="KW-0804">Transcription</keyword>
<dbReference type="Pfam" id="PF03466">
    <property type="entry name" value="LysR_substrate"/>
    <property type="match status" value="1"/>
</dbReference>
<dbReference type="GO" id="GO:0003677">
    <property type="term" value="F:DNA binding"/>
    <property type="evidence" value="ECO:0007669"/>
    <property type="project" value="UniProtKB-KW"/>
</dbReference>
<dbReference type="SUPFAM" id="SSF53850">
    <property type="entry name" value="Periplasmic binding protein-like II"/>
    <property type="match status" value="1"/>
</dbReference>
<dbReference type="InterPro" id="IPR036390">
    <property type="entry name" value="WH_DNA-bd_sf"/>
</dbReference>
<dbReference type="InterPro" id="IPR036388">
    <property type="entry name" value="WH-like_DNA-bd_sf"/>
</dbReference>
<dbReference type="KEGG" id="siw:GH266_08210"/>
<dbReference type="AlphaFoldDB" id="A0A857C6G2"/>
<dbReference type="FunFam" id="1.10.10.10:FF:000001">
    <property type="entry name" value="LysR family transcriptional regulator"/>
    <property type="match status" value="1"/>
</dbReference>
<dbReference type="PANTHER" id="PTHR30419">
    <property type="entry name" value="HTH-TYPE TRANSCRIPTIONAL REGULATOR YBHD"/>
    <property type="match status" value="1"/>
</dbReference>
<dbReference type="EMBL" id="CP046908">
    <property type="protein sequence ID" value="QGZ34488.1"/>
    <property type="molecule type" value="Genomic_DNA"/>
</dbReference>
<dbReference type="PANTHER" id="PTHR30419:SF8">
    <property type="entry name" value="NITROGEN ASSIMILATION TRANSCRIPTIONAL ACTIVATOR-RELATED"/>
    <property type="match status" value="1"/>
</dbReference>
<dbReference type="SUPFAM" id="SSF46785">
    <property type="entry name" value="Winged helix' DNA-binding domain"/>
    <property type="match status" value="1"/>
</dbReference>
<dbReference type="Gene3D" id="1.10.10.10">
    <property type="entry name" value="Winged helix-like DNA-binding domain superfamily/Winged helix DNA-binding domain"/>
    <property type="match status" value="1"/>
</dbReference>
<dbReference type="InterPro" id="IPR050950">
    <property type="entry name" value="HTH-type_LysR_regulators"/>
</dbReference>
<gene>
    <name evidence="6" type="ORF">GH266_08210</name>
</gene>
<evidence type="ECO:0000256" key="4">
    <source>
        <dbReference type="ARBA" id="ARBA00023163"/>
    </source>
</evidence>
<protein>
    <submittedName>
        <fullName evidence="6">LysR family transcriptional regulator</fullName>
    </submittedName>
</protein>
<dbReference type="Proteomes" id="UP000435648">
    <property type="component" value="Chromosome"/>
</dbReference>
<dbReference type="GO" id="GO:0005829">
    <property type="term" value="C:cytosol"/>
    <property type="evidence" value="ECO:0007669"/>
    <property type="project" value="TreeGrafter"/>
</dbReference>
<dbReference type="RefSeq" id="WP_158193456.1">
    <property type="nucleotide sequence ID" value="NZ_CP046908.1"/>
</dbReference>
<dbReference type="InterPro" id="IPR005119">
    <property type="entry name" value="LysR_subst-bd"/>
</dbReference>
<evidence type="ECO:0000259" key="5">
    <source>
        <dbReference type="PROSITE" id="PS50931"/>
    </source>
</evidence>
<keyword evidence="2" id="KW-0805">Transcription regulation</keyword>
<dbReference type="Pfam" id="PF00126">
    <property type="entry name" value="HTH_1"/>
    <property type="match status" value="1"/>
</dbReference>
<keyword evidence="3" id="KW-0238">DNA-binding</keyword>
<evidence type="ECO:0000313" key="7">
    <source>
        <dbReference type="Proteomes" id="UP000435648"/>
    </source>
</evidence>
<accession>A0A857C6G2</accession>
<dbReference type="PRINTS" id="PR00039">
    <property type="entry name" value="HTHLYSR"/>
</dbReference>
<dbReference type="GO" id="GO:0003700">
    <property type="term" value="F:DNA-binding transcription factor activity"/>
    <property type="evidence" value="ECO:0007669"/>
    <property type="project" value="InterPro"/>
</dbReference>
<dbReference type="PROSITE" id="PS50931">
    <property type="entry name" value="HTH_LYSR"/>
    <property type="match status" value="1"/>
</dbReference>
<dbReference type="OrthoDB" id="9803030at2"/>
<reference evidence="6 7" key="1">
    <citation type="submission" date="2019-12" db="EMBL/GenBank/DDBJ databases">
        <title>The genome of Stappia indica PHM037.</title>
        <authorList>
            <person name="Kacar D."/>
            <person name="Galan B."/>
            <person name="Canedo L."/>
            <person name="Rodriguez P."/>
            <person name="de la Calle F."/>
            <person name="Garcia J.L."/>
        </authorList>
    </citation>
    <scope>NUCLEOTIDE SEQUENCE [LARGE SCALE GENOMIC DNA]</scope>
    <source>
        <strain evidence="6 7">PHM037</strain>
    </source>
</reference>